<dbReference type="PANTHER" id="PTHR33055:SF3">
    <property type="entry name" value="PUTATIVE TRANSPOSASE FOR IS117-RELATED"/>
    <property type="match status" value="1"/>
</dbReference>
<dbReference type="GO" id="GO:0004803">
    <property type="term" value="F:transposase activity"/>
    <property type="evidence" value="ECO:0007669"/>
    <property type="project" value="InterPro"/>
</dbReference>
<evidence type="ECO:0000313" key="3">
    <source>
        <dbReference type="Proteomes" id="UP000191554"/>
    </source>
</evidence>
<accession>A0A1V4SK72</accession>
<evidence type="ECO:0000313" key="2">
    <source>
        <dbReference type="EMBL" id="OPX43631.1"/>
    </source>
</evidence>
<dbReference type="PANTHER" id="PTHR33055">
    <property type="entry name" value="TRANSPOSASE FOR INSERTION SEQUENCE ELEMENT IS1111A"/>
    <property type="match status" value="1"/>
</dbReference>
<proteinExistence type="predicted"/>
<dbReference type="GO" id="GO:0006313">
    <property type="term" value="P:DNA transposition"/>
    <property type="evidence" value="ECO:0007669"/>
    <property type="project" value="InterPro"/>
</dbReference>
<dbReference type="Pfam" id="PF01548">
    <property type="entry name" value="DEDD_Tnp_IS110"/>
    <property type="match status" value="1"/>
</dbReference>
<dbReference type="AlphaFoldDB" id="A0A1V4SK72"/>
<dbReference type="InterPro" id="IPR002525">
    <property type="entry name" value="Transp_IS110-like_N"/>
</dbReference>
<protein>
    <submittedName>
        <fullName evidence="2">Transposase</fullName>
    </submittedName>
</protein>
<name>A0A1V4SK72_RUMHU</name>
<dbReference type="Proteomes" id="UP000191554">
    <property type="component" value="Unassembled WGS sequence"/>
</dbReference>
<gene>
    <name evidence="2" type="ORF">CLHUN_23480</name>
</gene>
<comment type="caution">
    <text evidence="2">The sequence shown here is derived from an EMBL/GenBank/DDBJ whole genome shotgun (WGS) entry which is preliminary data.</text>
</comment>
<keyword evidence="3" id="KW-1185">Reference proteome</keyword>
<dbReference type="EMBL" id="MZGX01000015">
    <property type="protein sequence ID" value="OPX43631.1"/>
    <property type="molecule type" value="Genomic_DNA"/>
</dbReference>
<reference evidence="2 3" key="1">
    <citation type="submission" date="2017-03" db="EMBL/GenBank/DDBJ databases">
        <title>Genome sequence of Clostridium hungatei DSM 14427.</title>
        <authorList>
            <person name="Poehlein A."/>
            <person name="Daniel R."/>
        </authorList>
    </citation>
    <scope>NUCLEOTIDE SEQUENCE [LARGE SCALE GENOMIC DNA]</scope>
    <source>
        <strain evidence="2 3">DSM 14427</strain>
    </source>
</reference>
<feature type="domain" description="Transposase IS110-like N-terminal" evidence="1">
    <location>
        <begin position="10"/>
        <end position="168"/>
    </location>
</feature>
<evidence type="ECO:0000259" key="1">
    <source>
        <dbReference type="Pfam" id="PF01548"/>
    </source>
</evidence>
<dbReference type="STRING" id="48256.CLHUN_23480"/>
<organism evidence="2 3">
    <name type="scientific">Ruminiclostridium hungatei</name>
    <name type="common">Clostridium hungatei</name>
    <dbReference type="NCBI Taxonomy" id="48256"/>
    <lineage>
        <taxon>Bacteria</taxon>
        <taxon>Bacillati</taxon>
        <taxon>Bacillota</taxon>
        <taxon>Clostridia</taxon>
        <taxon>Eubacteriales</taxon>
        <taxon>Oscillospiraceae</taxon>
        <taxon>Ruminiclostridium</taxon>
    </lineage>
</organism>
<dbReference type="GO" id="GO:0003677">
    <property type="term" value="F:DNA binding"/>
    <property type="evidence" value="ECO:0007669"/>
    <property type="project" value="InterPro"/>
</dbReference>
<sequence length="273" mass="31497">MQRRENYLYVGMDLHKDTHTAVLVNCWNEKLDTIVIENKSSEFSKLAKKVAKAALRLNLSPIYGLENAYGYGRSLAVWLIEKGYAVKDVNPSLAYDQRKSAPMMKKNDEHDAYCVATVLMNQLHTLPDAKPEDNHWTLSQFVNRRDTIVKDGIRLKNGLHEQLTNTYPSYRKFFCEIDRKTALYFWKTYPSPGHLKDKTAEELKAELKAVSSNYTKGKAEIILECVQNDGNTMRDYQESRDFITQSLVRDLEHQVIELAQIEAEIGHLLHKLT</sequence>
<dbReference type="InterPro" id="IPR047650">
    <property type="entry name" value="Transpos_IS110"/>
</dbReference>
<dbReference type="OrthoDB" id="9811278at2"/>